<protein>
    <submittedName>
        <fullName evidence="1">Uncharacterized protein</fullName>
    </submittedName>
</protein>
<dbReference type="EMBL" id="FWDO01000004">
    <property type="protein sequence ID" value="SLM18436.1"/>
    <property type="molecule type" value="Genomic_DNA"/>
</dbReference>
<dbReference type="AlphaFoldDB" id="A0A3P3XQ69"/>
<gene>
    <name evidence="1" type="ORF">SPIRO4BDMA_41008</name>
</gene>
<name>A0A3P3XQ69_9SPIR</name>
<evidence type="ECO:0000313" key="1">
    <source>
        <dbReference type="EMBL" id="SLM18436.1"/>
    </source>
</evidence>
<proteinExistence type="predicted"/>
<organism evidence="1">
    <name type="scientific">uncultured spirochete</name>
    <dbReference type="NCBI Taxonomy" id="156406"/>
    <lineage>
        <taxon>Bacteria</taxon>
        <taxon>Pseudomonadati</taxon>
        <taxon>Spirochaetota</taxon>
        <taxon>Spirochaetia</taxon>
        <taxon>Spirochaetales</taxon>
        <taxon>environmental samples</taxon>
    </lineage>
</organism>
<accession>A0A3P3XQ69</accession>
<reference evidence="1" key="1">
    <citation type="submission" date="2017-02" db="EMBL/GenBank/DDBJ databases">
        <authorList>
            <person name="Regsiter A."/>
            <person name="William W."/>
        </authorList>
    </citation>
    <scope>NUCLEOTIDE SEQUENCE</scope>
    <source>
        <strain evidence="1">BdmA 4</strain>
    </source>
</reference>
<sequence>MERTATGNLFFERPILNSPYEYPKRHWELDKAKIVITNYHAFIPRERMELSKGGRSLLQGTGAPLQTLETEGQVLQRVMPELMGLRNVIAINDEAHHCYREKPDGEAKLSANEKKEAEEHNKAARVWISGLERVNRKVGLARVFDLFGNADQLDPLSIPEELQTALEALYGHYRKTFDLWEAAGIGGTSMSGGEGTLVGALKNSSFPLFHTTE</sequence>